<keyword evidence="4 7" id="KW-0812">Transmembrane</keyword>
<dbReference type="CDD" id="cd06261">
    <property type="entry name" value="TM_PBP2"/>
    <property type="match status" value="1"/>
</dbReference>
<dbReference type="GO" id="GO:0005886">
    <property type="term" value="C:plasma membrane"/>
    <property type="evidence" value="ECO:0007669"/>
    <property type="project" value="UniProtKB-SubCell"/>
</dbReference>
<comment type="similarity">
    <text evidence="7">Belongs to the binding-protein-dependent transport system permease family.</text>
</comment>
<evidence type="ECO:0000256" key="7">
    <source>
        <dbReference type="RuleBase" id="RU363032"/>
    </source>
</evidence>
<feature type="transmembrane region" description="Helical" evidence="7">
    <location>
        <begin position="112"/>
        <end position="135"/>
    </location>
</feature>
<evidence type="ECO:0000256" key="4">
    <source>
        <dbReference type="ARBA" id="ARBA00022692"/>
    </source>
</evidence>
<dbReference type="PANTHER" id="PTHR43744:SF3">
    <property type="entry name" value="LACTOSE TRANSPORT SYSTEM PERMEASE PROTEIN LACG"/>
    <property type="match status" value="1"/>
</dbReference>
<accession>A0A847SFK0</accession>
<dbReference type="SUPFAM" id="SSF161098">
    <property type="entry name" value="MetI-like"/>
    <property type="match status" value="1"/>
</dbReference>
<feature type="domain" description="ABC transmembrane type-1" evidence="8">
    <location>
        <begin position="77"/>
        <end position="285"/>
    </location>
</feature>
<dbReference type="GO" id="GO:0055085">
    <property type="term" value="P:transmembrane transport"/>
    <property type="evidence" value="ECO:0007669"/>
    <property type="project" value="InterPro"/>
</dbReference>
<keyword evidence="3" id="KW-1003">Cell membrane</keyword>
<dbReference type="AlphaFoldDB" id="A0A847SFK0"/>
<evidence type="ECO:0000313" key="10">
    <source>
        <dbReference type="Proteomes" id="UP000587991"/>
    </source>
</evidence>
<comment type="caution">
    <text evidence="9">The sequence shown here is derived from an EMBL/GenBank/DDBJ whole genome shotgun (WGS) entry which is preliminary data.</text>
</comment>
<dbReference type="Gene3D" id="1.10.3720.10">
    <property type="entry name" value="MetI-like"/>
    <property type="match status" value="1"/>
</dbReference>
<feature type="transmembrane region" description="Helical" evidence="7">
    <location>
        <begin position="163"/>
        <end position="181"/>
    </location>
</feature>
<name>A0A847SFK0_9NEIS</name>
<protein>
    <submittedName>
        <fullName evidence="9">Carbohydrate ABC transporter permease</fullName>
    </submittedName>
</protein>
<dbReference type="InterPro" id="IPR000515">
    <property type="entry name" value="MetI-like"/>
</dbReference>
<keyword evidence="2 7" id="KW-0813">Transport</keyword>
<comment type="subcellular location">
    <subcellularLocation>
        <location evidence="1 7">Cell membrane</location>
        <topology evidence="1 7">Multi-pass membrane protein</topology>
    </subcellularLocation>
</comment>
<sequence>MDLRTRKTLQRTGNKVLHYSILLALALFTCYPFLWLLNTALGTEGGVFDFPPPLLPRGLTLEHFRQVFEQFSIGTFFKNSVWISVWTIFWTLFLSSTAAYALSRMRFPGRNLVFTIIVVSMMLPAEVNFLPNYVIMAKLNQLMMWLADSTGWEALASIKFADGHLGVILPTVATGFGIFLMKQAFEEIPQDLIDAARIDGASEFAIFYKVVLPLTRPHLAALAIFTLVSSWNNFMWPSIVLTSPDQYPMATGVLQLFGAFQSSFRLTAAGCVIAIVPILLVFVFTQRYFMRGMEGAVK</sequence>
<dbReference type="PANTHER" id="PTHR43744">
    <property type="entry name" value="ABC TRANSPORTER PERMEASE PROTEIN MG189-RELATED-RELATED"/>
    <property type="match status" value="1"/>
</dbReference>
<dbReference type="RefSeq" id="WP_168876322.1">
    <property type="nucleotide sequence ID" value="NZ_JABAIM010000001.1"/>
</dbReference>
<dbReference type="Pfam" id="PF00528">
    <property type="entry name" value="BPD_transp_1"/>
    <property type="match status" value="1"/>
</dbReference>
<organism evidence="9 10">
    <name type="scientific">Leeia aquatica</name>
    <dbReference type="NCBI Taxonomy" id="2725557"/>
    <lineage>
        <taxon>Bacteria</taxon>
        <taxon>Pseudomonadati</taxon>
        <taxon>Pseudomonadota</taxon>
        <taxon>Betaproteobacteria</taxon>
        <taxon>Neisseriales</taxon>
        <taxon>Leeiaceae</taxon>
        <taxon>Leeia</taxon>
    </lineage>
</organism>
<evidence type="ECO:0000313" key="9">
    <source>
        <dbReference type="EMBL" id="NLR74732.1"/>
    </source>
</evidence>
<gene>
    <name evidence="9" type="ORF">HF682_06115</name>
</gene>
<evidence type="ECO:0000256" key="6">
    <source>
        <dbReference type="ARBA" id="ARBA00023136"/>
    </source>
</evidence>
<feature type="transmembrane region" description="Helical" evidence="7">
    <location>
        <begin position="219"/>
        <end position="239"/>
    </location>
</feature>
<proteinExistence type="inferred from homology"/>
<reference evidence="9 10" key="1">
    <citation type="submission" date="2020-04" db="EMBL/GenBank/DDBJ databases">
        <title>Draft genome of Leeia sp. IMCC25680.</title>
        <authorList>
            <person name="Song J."/>
            <person name="Cho J.-C."/>
        </authorList>
    </citation>
    <scope>NUCLEOTIDE SEQUENCE [LARGE SCALE GENOMIC DNA]</scope>
    <source>
        <strain evidence="9 10">IMCC25680</strain>
    </source>
</reference>
<dbReference type="Proteomes" id="UP000587991">
    <property type="component" value="Unassembled WGS sequence"/>
</dbReference>
<dbReference type="PROSITE" id="PS50928">
    <property type="entry name" value="ABC_TM1"/>
    <property type="match status" value="1"/>
</dbReference>
<evidence type="ECO:0000256" key="1">
    <source>
        <dbReference type="ARBA" id="ARBA00004651"/>
    </source>
</evidence>
<evidence type="ECO:0000256" key="2">
    <source>
        <dbReference type="ARBA" id="ARBA00022448"/>
    </source>
</evidence>
<keyword evidence="5 7" id="KW-1133">Transmembrane helix</keyword>
<evidence type="ECO:0000259" key="8">
    <source>
        <dbReference type="PROSITE" id="PS50928"/>
    </source>
</evidence>
<dbReference type="EMBL" id="JABAIM010000001">
    <property type="protein sequence ID" value="NLR74732.1"/>
    <property type="molecule type" value="Genomic_DNA"/>
</dbReference>
<keyword evidence="10" id="KW-1185">Reference proteome</keyword>
<keyword evidence="6 7" id="KW-0472">Membrane</keyword>
<feature type="transmembrane region" description="Helical" evidence="7">
    <location>
        <begin position="16"/>
        <end position="37"/>
    </location>
</feature>
<feature type="transmembrane region" description="Helical" evidence="7">
    <location>
        <begin position="264"/>
        <end position="284"/>
    </location>
</feature>
<evidence type="ECO:0000256" key="3">
    <source>
        <dbReference type="ARBA" id="ARBA00022475"/>
    </source>
</evidence>
<feature type="transmembrane region" description="Helical" evidence="7">
    <location>
        <begin position="81"/>
        <end position="100"/>
    </location>
</feature>
<evidence type="ECO:0000256" key="5">
    <source>
        <dbReference type="ARBA" id="ARBA00022989"/>
    </source>
</evidence>
<dbReference type="InterPro" id="IPR035906">
    <property type="entry name" value="MetI-like_sf"/>
</dbReference>